<proteinExistence type="predicted"/>
<comment type="caution">
    <text evidence="2">The sequence shown here is derived from an EMBL/GenBank/DDBJ whole genome shotgun (WGS) entry which is preliminary data.</text>
</comment>
<dbReference type="Proteomes" id="UP000004105">
    <property type="component" value="Unassembled WGS sequence"/>
</dbReference>
<dbReference type="SMART" id="SM01126">
    <property type="entry name" value="DDE_Tnp_IS1595"/>
    <property type="match status" value="1"/>
</dbReference>
<dbReference type="InterPro" id="IPR053164">
    <property type="entry name" value="IS1016-like_transposase"/>
</dbReference>
<dbReference type="AlphaFoldDB" id="F2BGV7"/>
<dbReference type="PANTHER" id="PTHR47163:SF2">
    <property type="entry name" value="SI:DKEY-17M8.2"/>
    <property type="match status" value="1"/>
</dbReference>
<organism evidence="2 3">
    <name type="scientific">Neisseria bacilliformis ATCC BAA-1200</name>
    <dbReference type="NCBI Taxonomy" id="888742"/>
    <lineage>
        <taxon>Bacteria</taxon>
        <taxon>Pseudomonadati</taxon>
        <taxon>Pseudomonadota</taxon>
        <taxon>Betaproteobacteria</taxon>
        <taxon>Neisseriales</taxon>
        <taxon>Neisseriaceae</taxon>
        <taxon>Neisseria</taxon>
    </lineage>
</organism>
<dbReference type="PANTHER" id="PTHR47163">
    <property type="entry name" value="DDE_TNP_IS1595 DOMAIN-CONTAINING PROTEIN"/>
    <property type="match status" value="1"/>
</dbReference>
<dbReference type="Pfam" id="PF12762">
    <property type="entry name" value="DDE_Tnp_IS1595"/>
    <property type="match status" value="1"/>
</dbReference>
<evidence type="ECO:0000313" key="3">
    <source>
        <dbReference type="Proteomes" id="UP000004105"/>
    </source>
</evidence>
<dbReference type="OrthoDB" id="8601427at2"/>
<evidence type="ECO:0000259" key="1">
    <source>
        <dbReference type="SMART" id="SM01126"/>
    </source>
</evidence>
<reference evidence="2 3" key="1">
    <citation type="submission" date="2011-02" db="EMBL/GenBank/DDBJ databases">
        <authorList>
            <person name="Muzny D."/>
            <person name="Qin X."/>
            <person name="Deng J."/>
            <person name="Jiang H."/>
            <person name="Liu Y."/>
            <person name="Qu J."/>
            <person name="Song X.-Z."/>
            <person name="Zhang L."/>
            <person name="Thornton R."/>
            <person name="Coyle M."/>
            <person name="Francisco L."/>
            <person name="Jackson L."/>
            <person name="Javaid M."/>
            <person name="Korchina V."/>
            <person name="Kovar C."/>
            <person name="Mata R."/>
            <person name="Mathew T."/>
            <person name="Ngo R."/>
            <person name="Nguyen L."/>
            <person name="Nguyen N."/>
            <person name="Okwuonu G."/>
            <person name="Ongeri F."/>
            <person name="Pham C."/>
            <person name="Simmons D."/>
            <person name="Wilczek-Boney K."/>
            <person name="Hale W."/>
            <person name="Jakkamsetti A."/>
            <person name="Pham P."/>
            <person name="Ruth R."/>
            <person name="San Lucas F."/>
            <person name="Warren J."/>
            <person name="Zhang J."/>
            <person name="Zhao Z."/>
            <person name="Zhou C."/>
            <person name="Zhu D."/>
            <person name="Lee S."/>
            <person name="Bess C."/>
            <person name="Blankenburg K."/>
            <person name="Forbes L."/>
            <person name="Fu Q."/>
            <person name="Gubbala S."/>
            <person name="Hirani K."/>
            <person name="Jayaseelan J.C."/>
            <person name="Lara F."/>
            <person name="Munidasa M."/>
            <person name="Palculict T."/>
            <person name="Patil S."/>
            <person name="Pu L.-L."/>
            <person name="Saada N."/>
            <person name="Tang L."/>
            <person name="Weissenberger G."/>
            <person name="Zhu Y."/>
            <person name="Hemphill L."/>
            <person name="Shang Y."/>
            <person name="Youmans B."/>
            <person name="Ayvaz T."/>
            <person name="Ross M."/>
            <person name="Santibanez J."/>
            <person name="Aqrawi P."/>
            <person name="Gross S."/>
            <person name="Joshi V."/>
            <person name="Fowler G."/>
            <person name="Nazareth L."/>
            <person name="Reid J."/>
            <person name="Worley K."/>
            <person name="Petrosino J."/>
            <person name="Highlander S."/>
            <person name="Gibbs R."/>
        </authorList>
    </citation>
    <scope>NUCLEOTIDE SEQUENCE [LARGE SCALE GENOMIC DNA]</scope>
    <source>
        <strain evidence="2 3">ATCC BAA-1200</strain>
    </source>
</reference>
<sequence length="226" mass="25768">MKLKNKYQKFSKISEPQFRQILRLFALDLTASDTAGLTGISVRSINTPFLKLRRRLAVESERQTPFDGVVELDGSYFGAKRIRGKRGRGAGGKTIVSGVLKRGGKVYTEIVPDASKATLQKVIRGHISVGSVINTDGRRGYHGLVDMGFAKHFRVRHGQNEFARGARHINGIESFWSDAKHRLIQFHGVARHTFYLHLKETEFRFNHRHDDLYKVLLKMLRKDPLK</sequence>
<protein>
    <submittedName>
        <fullName evidence="2">IS1016 transposase</fullName>
    </submittedName>
</protein>
<evidence type="ECO:0000313" key="2">
    <source>
        <dbReference type="EMBL" id="EGF04822.1"/>
    </source>
</evidence>
<accession>F2BGV7</accession>
<gene>
    <name evidence="2" type="ORF">HMPREF9123_2964</name>
</gene>
<dbReference type="RefSeq" id="WP_007343968.1">
    <property type="nucleotide sequence ID" value="NZ_GL878501.1"/>
</dbReference>
<feature type="domain" description="ISXO2-like transposase" evidence="1">
    <location>
        <begin position="65"/>
        <end position="206"/>
    </location>
</feature>
<dbReference type="EMBL" id="AFAY01000064">
    <property type="protein sequence ID" value="EGF04822.1"/>
    <property type="molecule type" value="Genomic_DNA"/>
</dbReference>
<name>F2BGV7_9NEIS</name>
<dbReference type="HOGENOM" id="CLU_044348_11_0_4"/>
<dbReference type="InterPro" id="IPR024445">
    <property type="entry name" value="Tnp_ISXO2-like"/>
</dbReference>
<dbReference type="NCBIfam" id="NF033547">
    <property type="entry name" value="transpos_IS1595"/>
    <property type="match status" value="1"/>
</dbReference>
<keyword evidence="3" id="KW-1185">Reference proteome</keyword>